<dbReference type="EMBL" id="MIJF01000007">
    <property type="protein sequence ID" value="OEG00107.1"/>
    <property type="molecule type" value="Genomic_DNA"/>
</dbReference>
<name>A0A1D2YWW1_9BACI</name>
<accession>A0A1D2YWW1</accession>
<dbReference type="AlphaFoldDB" id="A0A1D2YWW1"/>
<evidence type="ECO:0000313" key="3">
    <source>
        <dbReference type="Proteomes" id="UP000243739"/>
    </source>
</evidence>
<evidence type="ECO:0000256" key="1">
    <source>
        <dbReference type="SAM" id="Phobius"/>
    </source>
</evidence>
<dbReference type="OrthoDB" id="8595540at2"/>
<keyword evidence="3" id="KW-1185">Reference proteome</keyword>
<keyword evidence="1" id="KW-1133">Transmembrane helix</keyword>
<feature type="transmembrane region" description="Helical" evidence="1">
    <location>
        <begin position="12"/>
        <end position="29"/>
    </location>
</feature>
<evidence type="ECO:0000313" key="2">
    <source>
        <dbReference type="EMBL" id="OEG00107.1"/>
    </source>
</evidence>
<feature type="transmembrane region" description="Helical" evidence="1">
    <location>
        <begin position="49"/>
        <end position="67"/>
    </location>
</feature>
<reference evidence="2 3" key="1">
    <citation type="submission" date="2016-09" db="EMBL/GenBank/DDBJ databases">
        <title>Draft genome sequence for the type strain of Vulcanibacillus modesticaldus BR, a strictly anaerobic, moderately thermophilic, and nitrate-reducing bacterium from deep sea-hydrothermal vents of the Mid-Atlantic Ridge.</title>
        <authorList>
            <person name="Abin C.A."/>
            <person name="Hollibaugh J.T."/>
        </authorList>
    </citation>
    <scope>NUCLEOTIDE SEQUENCE [LARGE SCALE GENOMIC DNA]</scope>
    <source>
        <strain evidence="2 3">BR</strain>
    </source>
</reference>
<dbReference type="Proteomes" id="UP000243739">
    <property type="component" value="Unassembled WGS sequence"/>
</dbReference>
<gene>
    <name evidence="2" type="ORF">BHF71_06165</name>
</gene>
<proteinExistence type="predicted"/>
<protein>
    <submittedName>
        <fullName evidence="2">Uncharacterized protein</fullName>
    </submittedName>
</protein>
<sequence length="106" mass="12116">MEHKLDKKTVGFTLSYAYATIFSALLVILKETYEPIKDAMKALTGHHWATHGLLTLLVFFILGYVFAKDKYLEKYDEKKLTNLTIWSTVIATILITGYFLIHTLAS</sequence>
<keyword evidence="1" id="KW-0812">Transmembrane</keyword>
<organism evidence="2 3">
    <name type="scientific">Vulcanibacillus modesticaldus</name>
    <dbReference type="NCBI Taxonomy" id="337097"/>
    <lineage>
        <taxon>Bacteria</taxon>
        <taxon>Bacillati</taxon>
        <taxon>Bacillota</taxon>
        <taxon>Bacilli</taxon>
        <taxon>Bacillales</taxon>
        <taxon>Bacillaceae</taxon>
        <taxon>Vulcanibacillus</taxon>
    </lineage>
</organism>
<dbReference type="RefSeq" id="WP_069656001.1">
    <property type="nucleotide sequence ID" value="NZ_MIJF01000007.1"/>
</dbReference>
<comment type="caution">
    <text evidence="2">The sequence shown here is derived from an EMBL/GenBank/DDBJ whole genome shotgun (WGS) entry which is preliminary data.</text>
</comment>
<dbReference type="STRING" id="337097.BHF71_06165"/>
<keyword evidence="1" id="KW-0472">Membrane</keyword>
<feature type="transmembrane region" description="Helical" evidence="1">
    <location>
        <begin position="79"/>
        <end position="101"/>
    </location>
</feature>